<feature type="region of interest" description="Disordered" evidence="1">
    <location>
        <begin position="1"/>
        <end position="29"/>
    </location>
</feature>
<name>A0ABQ9UTM2_SAGOE</name>
<keyword evidence="2" id="KW-0472">Membrane</keyword>
<reference evidence="3 4" key="1">
    <citation type="submission" date="2023-05" db="EMBL/GenBank/DDBJ databases">
        <title>B98-5 Cell Line De Novo Hybrid Assembly: An Optical Mapping Approach.</title>
        <authorList>
            <person name="Kananen K."/>
            <person name="Auerbach J.A."/>
            <person name="Kautto E."/>
            <person name="Blachly J.S."/>
        </authorList>
    </citation>
    <scope>NUCLEOTIDE SEQUENCE [LARGE SCALE GENOMIC DNA]</scope>
    <source>
        <strain evidence="3">B95-8</strain>
        <tissue evidence="3">Cell line</tissue>
    </source>
</reference>
<keyword evidence="2" id="KW-1133">Transmembrane helix</keyword>
<sequence>MGRRDVQGQGRVGESLPERVLETSHQPTSLPSAVSSYTNAFAFTQFGVLVAPWNGMLMDRLKQKYQKEARKTGFSTSVVALCSTVPSLALTSLLSLGFALCASVPILPLQYLTFILQVISRSFLYGSNAAFLTVA</sequence>
<evidence type="ECO:0000313" key="4">
    <source>
        <dbReference type="Proteomes" id="UP001266305"/>
    </source>
</evidence>
<evidence type="ECO:0000256" key="1">
    <source>
        <dbReference type="SAM" id="MobiDB-lite"/>
    </source>
</evidence>
<feature type="transmembrane region" description="Helical" evidence="2">
    <location>
        <begin position="111"/>
        <end position="134"/>
    </location>
</feature>
<gene>
    <name evidence="3" type="ORF">P7K49_021787</name>
</gene>
<comment type="caution">
    <text evidence="3">The sequence shown here is derived from an EMBL/GenBank/DDBJ whole genome shotgun (WGS) entry which is preliminary data.</text>
</comment>
<dbReference type="EMBL" id="JASSZA010000010">
    <property type="protein sequence ID" value="KAK2100439.1"/>
    <property type="molecule type" value="Genomic_DNA"/>
</dbReference>
<feature type="transmembrane region" description="Helical" evidence="2">
    <location>
        <begin position="37"/>
        <end position="57"/>
    </location>
</feature>
<keyword evidence="4" id="KW-1185">Reference proteome</keyword>
<evidence type="ECO:0000256" key="2">
    <source>
        <dbReference type="SAM" id="Phobius"/>
    </source>
</evidence>
<dbReference type="PANTHER" id="PTHR20765:SF1">
    <property type="entry name" value="EQUILIBRATIVE NUCLEOBASE TRANSPORTER 1"/>
    <property type="match status" value="1"/>
</dbReference>
<evidence type="ECO:0000313" key="3">
    <source>
        <dbReference type="EMBL" id="KAK2100439.1"/>
    </source>
</evidence>
<keyword evidence="2" id="KW-0812">Transmembrane</keyword>
<protein>
    <submittedName>
        <fullName evidence="3">Uncharacterized protein</fullName>
    </submittedName>
</protein>
<proteinExistence type="predicted"/>
<accession>A0ABQ9UTM2</accession>
<dbReference type="InterPro" id="IPR027197">
    <property type="entry name" value="SLC43A3"/>
</dbReference>
<feature type="transmembrane region" description="Helical" evidence="2">
    <location>
        <begin position="78"/>
        <end position="105"/>
    </location>
</feature>
<dbReference type="Proteomes" id="UP001266305">
    <property type="component" value="Unassembled WGS sequence"/>
</dbReference>
<organism evidence="3 4">
    <name type="scientific">Saguinus oedipus</name>
    <name type="common">Cotton-top tamarin</name>
    <name type="synonym">Oedipomidas oedipus</name>
    <dbReference type="NCBI Taxonomy" id="9490"/>
    <lineage>
        <taxon>Eukaryota</taxon>
        <taxon>Metazoa</taxon>
        <taxon>Chordata</taxon>
        <taxon>Craniata</taxon>
        <taxon>Vertebrata</taxon>
        <taxon>Euteleostomi</taxon>
        <taxon>Mammalia</taxon>
        <taxon>Eutheria</taxon>
        <taxon>Euarchontoglires</taxon>
        <taxon>Primates</taxon>
        <taxon>Haplorrhini</taxon>
        <taxon>Platyrrhini</taxon>
        <taxon>Cebidae</taxon>
        <taxon>Callitrichinae</taxon>
        <taxon>Saguinus</taxon>
    </lineage>
</organism>
<dbReference type="PANTHER" id="PTHR20765">
    <property type="entry name" value="SOLUTE CARRIER FAMILY 43 MEMBER 3-RELATED"/>
    <property type="match status" value="1"/>
</dbReference>